<proteinExistence type="predicted"/>
<evidence type="ECO:0000256" key="3">
    <source>
        <dbReference type="PIRSR" id="PIRSR637359-1"/>
    </source>
</evidence>
<dbReference type="GO" id="GO:0016740">
    <property type="term" value="F:transferase activity"/>
    <property type="evidence" value="ECO:0007669"/>
    <property type="project" value="UniProtKB-KW"/>
</dbReference>
<evidence type="ECO:0000313" key="7">
    <source>
        <dbReference type="Proteomes" id="UP001516023"/>
    </source>
</evidence>
<feature type="active site" description="For sulfotransferase activity" evidence="3">
    <location>
        <position position="18"/>
    </location>
</feature>
<keyword evidence="1" id="KW-0808">Transferase</keyword>
<feature type="binding site" evidence="4">
    <location>
        <position position="114"/>
    </location>
    <ligand>
        <name>3'-phosphoadenylyl sulfate</name>
        <dbReference type="ChEBI" id="CHEBI:58339"/>
    </ligand>
</feature>
<dbReference type="Proteomes" id="UP001516023">
    <property type="component" value="Unassembled WGS sequence"/>
</dbReference>
<evidence type="ECO:0000256" key="2">
    <source>
        <dbReference type="ARBA" id="ARBA00023180"/>
    </source>
</evidence>
<sequence>MDSRIVQLPSVQLIGAQKAGTSAIAEWLFEGGFCRPRVFPNEPSYYSKEAHFFDIDWDFNQGLEYYALRFNNGKNGPALDATPDTLTFPERVRDIYQSAGGDQVNTVKIIVILRDPVARELSLYNHMAFDCRTLDPLQLTGWHRQVKKVDGSIMSFEEFVRDISMPALARDESEDGGSGRSSRHGLYANHLQNWFERFDRNQIIVLSYDELCTNPEKLQGRIQSFLGVAVPGHIRRINSNNSLQKVEILSNEPRQQLESFMKPHNERLYELLEANPGPSMEQRPFPKFTM</sequence>
<dbReference type="Pfam" id="PF00685">
    <property type="entry name" value="Sulfotransfer_1"/>
    <property type="match status" value="1"/>
</dbReference>
<dbReference type="PANTHER" id="PTHR10605:SF56">
    <property type="entry name" value="BIFUNCTIONAL HEPARAN SULFATE N-DEACETYLASE_N-SULFOTRANSFERASE"/>
    <property type="match status" value="1"/>
</dbReference>
<dbReference type="SUPFAM" id="SSF52540">
    <property type="entry name" value="P-loop containing nucleoside triphosphate hydrolases"/>
    <property type="match status" value="1"/>
</dbReference>
<accession>A0ABD3Q8Q4</accession>
<protein>
    <recommendedName>
        <fullName evidence="5">Sulfotransferase domain-containing protein</fullName>
    </recommendedName>
</protein>
<evidence type="ECO:0000313" key="6">
    <source>
        <dbReference type="EMBL" id="KAL3794565.1"/>
    </source>
</evidence>
<dbReference type="InterPro" id="IPR027417">
    <property type="entry name" value="P-loop_NTPase"/>
</dbReference>
<dbReference type="InterPro" id="IPR037359">
    <property type="entry name" value="NST/OST"/>
</dbReference>
<organism evidence="6 7">
    <name type="scientific">Cyclotella cryptica</name>
    <dbReference type="NCBI Taxonomy" id="29204"/>
    <lineage>
        <taxon>Eukaryota</taxon>
        <taxon>Sar</taxon>
        <taxon>Stramenopiles</taxon>
        <taxon>Ochrophyta</taxon>
        <taxon>Bacillariophyta</taxon>
        <taxon>Coscinodiscophyceae</taxon>
        <taxon>Thalassiosirophycidae</taxon>
        <taxon>Stephanodiscales</taxon>
        <taxon>Stephanodiscaceae</taxon>
        <taxon>Cyclotella</taxon>
    </lineage>
</organism>
<comment type="caution">
    <text evidence="6">The sequence shown here is derived from an EMBL/GenBank/DDBJ whole genome shotgun (WGS) entry which is preliminary data.</text>
</comment>
<reference evidence="6 7" key="1">
    <citation type="journal article" date="2020" name="G3 (Bethesda)">
        <title>Improved Reference Genome for Cyclotella cryptica CCMP332, a Model for Cell Wall Morphogenesis, Salinity Adaptation, and Lipid Production in Diatoms (Bacillariophyta).</title>
        <authorList>
            <person name="Roberts W.R."/>
            <person name="Downey K.M."/>
            <person name="Ruck E.C."/>
            <person name="Traller J.C."/>
            <person name="Alverson A.J."/>
        </authorList>
    </citation>
    <scope>NUCLEOTIDE SEQUENCE [LARGE SCALE GENOMIC DNA]</scope>
    <source>
        <strain evidence="6 7">CCMP332</strain>
    </source>
</reference>
<evidence type="ECO:0000259" key="5">
    <source>
        <dbReference type="Pfam" id="PF00685"/>
    </source>
</evidence>
<dbReference type="EMBL" id="JABMIG020000079">
    <property type="protein sequence ID" value="KAL3794565.1"/>
    <property type="molecule type" value="Genomic_DNA"/>
</dbReference>
<dbReference type="Gene3D" id="3.40.50.300">
    <property type="entry name" value="P-loop containing nucleotide triphosphate hydrolases"/>
    <property type="match status" value="1"/>
</dbReference>
<keyword evidence="7" id="KW-1185">Reference proteome</keyword>
<dbReference type="AlphaFoldDB" id="A0ABD3Q8Q4"/>
<evidence type="ECO:0000256" key="1">
    <source>
        <dbReference type="ARBA" id="ARBA00022679"/>
    </source>
</evidence>
<name>A0ABD3Q8Q4_9STRA</name>
<feature type="domain" description="Sulfotransferase" evidence="5">
    <location>
        <begin position="11"/>
        <end position="245"/>
    </location>
</feature>
<feature type="binding site" evidence="4">
    <location>
        <position position="122"/>
    </location>
    <ligand>
        <name>3'-phosphoadenylyl sulfate</name>
        <dbReference type="ChEBI" id="CHEBI:58339"/>
    </ligand>
</feature>
<evidence type="ECO:0000256" key="4">
    <source>
        <dbReference type="PIRSR" id="PIRSR637359-2"/>
    </source>
</evidence>
<keyword evidence="2" id="KW-0325">Glycoprotein</keyword>
<gene>
    <name evidence="6" type="ORF">HJC23_008021</name>
</gene>
<dbReference type="PANTHER" id="PTHR10605">
    <property type="entry name" value="HEPARAN SULFATE SULFOTRANSFERASE"/>
    <property type="match status" value="1"/>
</dbReference>
<dbReference type="InterPro" id="IPR000863">
    <property type="entry name" value="Sulfotransferase_dom"/>
</dbReference>